<feature type="transmembrane region" description="Helical" evidence="7">
    <location>
        <begin position="290"/>
        <end position="312"/>
    </location>
</feature>
<reference evidence="9" key="1">
    <citation type="submission" date="2025-08" db="UniProtKB">
        <authorList>
            <consortium name="RefSeq"/>
        </authorList>
    </citation>
    <scope>IDENTIFICATION</scope>
    <source>
        <tissue evidence="9">Whole organism</tissue>
    </source>
</reference>
<evidence type="ECO:0000256" key="3">
    <source>
        <dbReference type="ARBA" id="ARBA00022597"/>
    </source>
</evidence>
<dbReference type="SUPFAM" id="SSF103481">
    <property type="entry name" value="Multidrug resistance efflux transporter EmrE"/>
    <property type="match status" value="1"/>
</dbReference>
<evidence type="ECO:0000256" key="7">
    <source>
        <dbReference type="SAM" id="Phobius"/>
    </source>
</evidence>
<feature type="transmembrane region" description="Helical" evidence="7">
    <location>
        <begin position="319"/>
        <end position="336"/>
    </location>
</feature>
<feature type="transmembrane region" description="Helical" evidence="7">
    <location>
        <begin position="192"/>
        <end position="214"/>
    </location>
</feature>
<evidence type="ECO:0000313" key="9">
    <source>
        <dbReference type="RefSeq" id="XP_018010517.2"/>
    </source>
</evidence>
<proteinExistence type="inferred from homology"/>
<accession>A0A8B7NAA0</accession>
<organism evidence="8 9">
    <name type="scientific">Hyalella azteca</name>
    <name type="common">Amphipod</name>
    <dbReference type="NCBI Taxonomy" id="294128"/>
    <lineage>
        <taxon>Eukaryota</taxon>
        <taxon>Metazoa</taxon>
        <taxon>Ecdysozoa</taxon>
        <taxon>Arthropoda</taxon>
        <taxon>Crustacea</taxon>
        <taxon>Multicrustacea</taxon>
        <taxon>Malacostraca</taxon>
        <taxon>Eumalacostraca</taxon>
        <taxon>Peracarida</taxon>
        <taxon>Amphipoda</taxon>
        <taxon>Senticaudata</taxon>
        <taxon>Talitrida</taxon>
        <taxon>Talitroidea</taxon>
        <taxon>Hyalellidae</taxon>
        <taxon>Hyalella</taxon>
    </lineage>
</organism>
<feature type="transmembrane region" description="Helical" evidence="7">
    <location>
        <begin position="260"/>
        <end position="278"/>
    </location>
</feature>
<keyword evidence="3" id="KW-0762">Sugar transport</keyword>
<dbReference type="PIRSF" id="PIRSF005799">
    <property type="entry name" value="UDP-gal_transpt"/>
    <property type="match status" value="1"/>
</dbReference>
<evidence type="ECO:0000256" key="1">
    <source>
        <dbReference type="ARBA" id="ARBA00004141"/>
    </source>
</evidence>
<feature type="transmembrane region" description="Helical" evidence="7">
    <location>
        <begin position="163"/>
        <end position="180"/>
    </location>
</feature>
<comment type="subcellular location">
    <subcellularLocation>
        <location evidence="1">Membrane</location>
        <topology evidence="1">Multi-pass membrane protein</topology>
    </subcellularLocation>
</comment>
<evidence type="ECO:0000256" key="6">
    <source>
        <dbReference type="ARBA" id="ARBA00023136"/>
    </source>
</evidence>
<dbReference type="AlphaFoldDB" id="A0A8B7NAA0"/>
<evidence type="ECO:0000256" key="2">
    <source>
        <dbReference type="ARBA" id="ARBA00009976"/>
    </source>
</evidence>
<evidence type="ECO:0000256" key="5">
    <source>
        <dbReference type="ARBA" id="ARBA00022989"/>
    </source>
</evidence>
<comment type="similarity">
    <text evidence="2">Belongs to the nucleotide-sugar transporter family. SLC35A subfamily.</text>
</comment>
<keyword evidence="4 7" id="KW-0812">Transmembrane</keyword>
<dbReference type="InterPro" id="IPR037185">
    <property type="entry name" value="EmrE-like"/>
</dbReference>
<protein>
    <submittedName>
        <fullName evidence="9">CMP-sialic acid transporter isoform X1</fullName>
    </submittedName>
</protein>
<dbReference type="GeneID" id="108667926"/>
<feature type="transmembrane region" description="Helical" evidence="7">
    <location>
        <begin position="220"/>
        <end position="240"/>
    </location>
</feature>
<dbReference type="NCBIfam" id="TIGR00803">
    <property type="entry name" value="nst"/>
    <property type="match status" value="1"/>
</dbReference>
<dbReference type="OrthoDB" id="408493at2759"/>
<feature type="transmembrane region" description="Helical" evidence="7">
    <location>
        <begin position="85"/>
        <end position="108"/>
    </location>
</feature>
<dbReference type="OMA" id="RNFGGWA"/>
<dbReference type="PANTHER" id="PTHR10231">
    <property type="entry name" value="NUCLEOTIDE-SUGAR TRANSMEMBRANE TRANSPORTER"/>
    <property type="match status" value="1"/>
</dbReference>
<keyword evidence="6 7" id="KW-0472">Membrane</keyword>
<evidence type="ECO:0000313" key="8">
    <source>
        <dbReference type="Proteomes" id="UP000694843"/>
    </source>
</evidence>
<dbReference type="GO" id="GO:0015165">
    <property type="term" value="F:pyrimidine nucleotide-sugar transmembrane transporter activity"/>
    <property type="evidence" value="ECO:0007669"/>
    <property type="project" value="InterPro"/>
</dbReference>
<dbReference type="RefSeq" id="XP_018010517.2">
    <property type="nucleotide sequence ID" value="XM_018155028.2"/>
</dbReference>
<dbReference type="GO" id="GO:0000139">
    <property type="term" value="C:Golgi membrane"/>
    <property type="evidence" value="ECO:0007669"/>
    <property type="project" value="InterPro"/>
</dbReference>
<keyword evidence="8" id="KW-1185">Reference proteome</keyword>
<evidence type="ECO:0000256" key="4">
    <source>
        <dbReference type="ARBA" id="ARBA00022692"/>
    </source>
</evidence>
<keyword evidence="3" id="KW-0813">Transport</keyword>
<dbReference type="InterPro" id="IPR007271">
    <property type="entry name" value="Nuc_sug_transpt"/>
</dbReference>
<gene>
    <name evidence="9" type="primary">LOC108667926</name>
</gene>
<dbReference type="KEGG" id="hazt:108667926"/>
<feature type="transmembrane region" description="Helical" evidence="7">
    <location>
        <begin position="342"/>
        <end position="360"/>
    </location>
</feature>
<dbReference type="Pfam" id="PF04142">
    <property type="entry name" value="Nuc_sug_transp"/>
    <property type="match status" value="1"/>
</dbReference>
<keyword evidence="5 7" id="KW-1133">Transmembrane helix</keyword>
<dbReference type="Proteomes" id="UP000694843">
    <property type="component" value="Unplaced"/>
</dbReference>
<sequence>MRCNTMIHTRTSSPFFLIQPIRGVNKHLKDADVSAKTLSIANLIKMTSPNSSDKTMKLVSLVTLTVQNAAVALSMRYSRTRNGDMFIASTAVLMAEVVKLIASLYLSIRSEASLPAGIMSVYVHVWKNKVDTLKVSLPAFIYLIQNNLLYVSASNLDAATYQVTYQLKILTTAMFAVLMLGRSLHKLQWVALVLLCIGVALVQLAATTVAVVGSVEQNKLLGVGAAIGACFCSGFAGIYFEKILKGSDVSIWMRNVQLSLASMPLGLLTCLATDWTEIKNKGFFFGYDAYVWYLVVLNATGGLLVAMVVKYADNILKNFATSLAIVLSMLVSIMFLGFSINFQYIVGTVFVIGSIFLYSYQPPKKPTVATIPPDDTGFNSGLKHLKRN</sequence>
<name>A0A8B7NAA0_HYAAZ</name>